<feature type="signal peptide" evidence="1">
    <location>
        <begin position="1"/>
        <end position="29"/>
    </location>
</feature>
<evidence type="ECO:0008006" key="4">
    <source>
        <dbReference type="Google" id="ProtNLM"/>
    </source>
</evidence>
<reference evidence="2 3" key="1">
    <citation type="submission" date="2020-08" db="EMBL/GenBank/DDBJ databases">
        <title>Sequencing the genomes of 1000 actinobacteria strains.</title>
        <authorList>
            <person name="Klenk H.-P."/>
        </authorList>
    </citation>
    <scope>NUCLEOTIDE SEQUENCE [LARGE SCALE GENOMIC DNA]</scope>
    <source>
        <strain evidence="2 3">DSM 45784</strain>
    </source>
</reference>
<keyword evidence="1" id="KW-0732">Signal</keyword>
<feature type="chain" id="PRO_5030575803" description="Secreted protein" evidence="1">
    <location>
        <begin position="30"/>
        <end position="161"/>
    </location>
</feature>
<dbReference type="AlphaFoldDB" id="A0A7W7DEI4"/>
<gene>
    <name evidence="2" type="ORF">BJ982_006902</name>
</gene>
<keyword evidence="3" id="KW-1185">Reference proteome</keyword>
<name>A0A7W7DEI4_9ACTN</name>
<proteinExistence type="predicted"/>
<dbReference type="Proteomes" id="UP000542210">
    <property type="component" value="Unassembled WGS sequence"/>
</dbReference>
<dbReference type="EMBL" id="JACHND010000001">
    <property type="protein sequence ID" value="MBB4705358.1"/>
    <property type="molecule type" value="Genomic_DNA"/>
</dbReference>
<evidence type="ECO:0000313" key="3">
    <source>
        <dbReference type="Proteomes" id="UP000542210"/>
    </source>
</evidence>
<protein>
    <recommendedName>
        <fullName evidence="4">Secreted protein</fullName>
    </recommendedName>
</protein>
<dbReference type="RefSeq" id="WP_184886988.1">
    <property type="nucleotide sequence ID" value="NZ_BOOV01000020.1"/>
</dbReference>
<organism evidence="2 3">
    <name type="scientific">Sphaerisporangium siamense</name>
    <dbReference type="NCBI Taxonomy" id="795645"/>
    <lineage>
        <taxon>Bacteria</taxon>
        <taxon>Bacillati</taxon>
        <taxon>Actinomycetota</taxon>
        <taxon>Actinomycetes</taxon>
        <taxon>Streptosporangiales</taxon>
        <taxon>Streptosporangiaceae</taxon>
        <taxon>Sphaerisporangium</taxon>
    </lineage>
</organism>
<accession>A0A7W7DEI4</accession>
<comment type="caution">
    <text evidence="2">The sequence shown here is derived from an EMBL/GenBank/DDBJ whole genome shotgun (WGS) entry which is preliminary data.</text>
</comment>
<evidence type="ECO:0000313" key="2">
    <source>
        <dbReference type="EMBL" id="MBB4705358.1"/>
    </source>
</evidence>
<evidence type="ECO:0000256" key="1">
    <source>
        <dbReference type="SAM" id="SignalP"/>
    </source>
</evidence>
<sequence length="161" mass="17167">MKLTPRVSAVVAAAAFSLVPAVTTGPAAAAALAPAAAQPVPAAHAEGSTGAGAAARAQWRTQRHEALGPFRSGDTGLWKRPSGVRVMQVKARCWGNNARLYISLMFLRKWGAGDGVAKNAQGPCNGKYIYARIHNAGHSKYYASFSVTKKHTVEYWVQNYK</sequence>